<comment type="caution">
    <text evidence="1">The sequence shown here is derived from an EMBL/GenBank/DDBJ whole genome shotgun (WGS) entry which is preliminary data.</text>
</comment>
<name>A0ABW3HF28_9SPHN</name>
<organism evidence="1 2">
    <name type="scientific">Sphingomonas canadensis</name>
    <dbReference type="NCBI Taxonomy" id="1219257"/>
    <lineage>
        <taxon>Bacteria</taxon>
        <taxon>Pseudomonadati</taxon>
        <taxon>Pseudomonadota</taxon>
        <taxon>Alphaproteobacteria</taxon>
        <taxon>Sphingomonadales</taxon>
        <taxon>Sphingomonadaceae</taxon>
        <taxon>Sphingomonas</taxon>
    </lineage>
</organism>
<accession>A0ABW3HF28</accession>
<gene>
    <name evidence="1" type="ORF">ACFQ1E_17420</name>
</gene>
<evidence type="ECO:0000313" key="2">
    <source>
        <dbReference type="Proteomes" id="UP001596977"/>
    </source>
</evidence>
<dbReference type="RefSeq" id="WP_264945962.1">
    <property type="nucleotide sequence ID" value="NZ_JAPDRA010000010.1"/>
</dbReference>
<proteinExistence type="predicted"/>
<reference evidence="2" key="1">
    <citation type="journal article" date="2019" name="Int. J. Syst. Evol. Microbiol.">
        <title>The Global Catalogue of Microorganisms (GCM) 10K type strain sequencing project: providing services to taxonomists for standard genome sequencing and annotation.</title>
        <authorList>
            <consortium name="The Broad Institute Genomics Platform"/>
            <consortium name="The Broad Institute Genome Sequencing Center for Infectious Disease"/>
            <person name="Wu L."/>
            <person name="Ma J."/>
        </authorList>
    </citation>
    <scope>NUCLEOTIDE SEQUENCE [LARGE SCALE GENOMIC DNA]</scope>
    <source>
        <strain evidence="2">CCUG 62982</strain>
    </source>
</reference>
<dbReference type="Proteomes" id="UP001596977">
    <property type="component" value="Unassembled WGS sequence"/>
</dbReference>
<keyword evidence="2" id="KW-1185">Reference proteome</keyword>
<evidence type="ECO:0000313" key="1">
    <source>
        <dbReference type="EMBL" id="MFD0948127.1"/>
    </source>
</evidence>
<protein>
    <submittedName>
        <fullName evidence="1">Uncharacterized protein</fullName>
    </submittedName>
</protein>
<dbReference type="EMBL" id="JBHTJG010000010">
    <property type="protein sequence ID" value="MFD0948127.1"/>
    <property type="molecule type" value="Genomic_DNA"/>
</dbReference>
<sequence length="55" mass="5613">MSRARHGGGAGGIVAEIDRVLAAPRPRPELTGDAVLVSPAWLARVRAALAQGARA</sequence>